<dbReference type="InterPro" id="IPR036761">
    <property type="entry name" value="TTHA0802/YceI-like_sf"/>
</dbReference>
<accession>A0ABS7E2L8</accession>
<feature type="domain" description="Lipid/polyisoprenoid-binding YceI-like" evidence="2">
    <location>
        <begin position="21"/>
        <end position="190"/>
    </location>
</feature>
<feature type="signal peptide" evidence="1">
    <location>
        <begin position="1"/>
        <end position="19"/>
    </location>
</feature>
<dbReference type="Pfam" id="PF04264">
    <property type="entry name" value="YceI"/>
    <property type="match status" value="1"/>
</dbReference>
<dbReference type="PIRSF" id="PIRSF029811">
    <property type="entry name" value="UCP029811"/>
    <property type="match status" value="1"/>
</dbReference>
<evidence type="ECO:0000256" key="1">
    <source>
        <dbReference type="SAM" id="SignalP"/>
    </source>
</evidence>
<evidence type="ECO:0000313" key="3">
    <source>
        <dbReference type="EMBL" id="MBW8183900.1"/>
    </source>
</evidence>
<dbReference type="RefSeq" id="WP_220109462.1">
    <property type="nucleotide sequence ID" value="NZ_JAHZST010000005.1"/>
</dbReference>
<dbReference type="SUPFAM" id="SSF101874">
    <property type="entry name" value="YceI-like"/>
    <property type="match status" value="1"/>
</dbReference>
<dbReference type="Proteomes" id="UP001195963">
    <property type="component" value="Unassembled WGS sequence"/>
</dbReference>
<dbReference type="InterPro" id="IPR007372">
    <property type="entry name" value="Lipid/polyisoprenoid-bd_YceI"/>
</dbReference>
<keyword evidence="1" id="KW-0732">Signal</keyword>
<proteinExistence type="predicted"/>
<protein>
    <submittedName>
        <fullName evidence="3">YceI family protein</fullName>
    </submittedName>
</protein>
<gene>
    <name evidence="3" type="ORF">K0625_09470</name>
</gene>
<dbReference type="EMBL" id="JAHZST010000005">
    <property type="protein sequence ID" value="MBW8183900.1"/>
    <property type="molecule type" value="Genomic_DNA"/>
</dbReference>
<comment type="caution">
    <text evidence="3">The sequence shown here is derived from an EMBL/GenBank/DDBJ whole genome shotgun (WGS) entry which is preliminary data.</text>
</comment>
<evidence type="ECO:0000313" key="4">
    <source>
        <dbReference type="Proteomes" id="UP001195963"/>
    </source>
</evidence>
<organism evidence="3 4">
    <name type="scientific">Shewanella nanhaiensis</name>
    <dbReference type="NCBI Taxonomy" id="2864872"/>
    <lineage>
        <taxon>Bacteria</taxon>
        <taxon>Pseudomonadati</taxon>
        <taxon>Pseudomonadota</taxon>
        <taxon>Gammaproteobacteria</taxon>
        <taxon>Alteromonadales</taxon>
        <taxon>Shewanellaceae</taxon>
        <taxon>Shewanella</taxon>
    </lineage>
</organism>
<reference evidence="3 4" key="1">
    <citation type="submission" date="2021-07" db="EMBL/GenBank/DDBJ databases">
        <title>Shewanella sp. nov, isolated from SCS.</title>
        <authorList>
            <person name="Cao W.R."/>
        </authorList>
    </citation>
    <scope>NUCLEOTIDE SEQUENCE [LARGE SCALE GENOMIC DNA]</scope>
    <source>
        <strain evidence="3 4">NR704-98</strain>
    </source>
</reference>
<dbReference type="SMART" id="SM00867">
    <property type="entry name" value="YceI"/>
    <property type="match status" value="1"/>
</dbReference>
<sequence>MKRTLIALVFGTVSFMTSAAPWTIDNQSSEINFITTKKVNVSEVHEFKQFAGSLNEKGEFTLSVELASVWTNIEIRDTRMREILFEVESFPKLELKAKVSPGILTKMSVGSRSEMQLNAELSFHGKEQMVPMRVSVVKLSEKEVLVLSSQPVIINAEQFGLSTGVEKLREIAGLTSIGHSVPVSFILNLTR</sequence>
<dbReference type="PANTHER" id="PTHR34406">
    <property type="entry name" value="PROTEIN YCEI"/>
    <property type="match status" value="1"/>
</dbReference>
<dbReference type="PANTHER" id="PTHR34406:SF1">
    <property type="entry name" value="PROTEIN YCEI"/>
    <property type="match status" value="1"/>
</dbReference>
<dbReference type="InterPro" id="IPR027016">
    <property type="entry name" value="UCP029811"/>
</dbReference>
<evidence type="ECO:0000259" key="2">
    <source>
        <dbReference type="SMART" id="SM00867"/>
    </source>
</evidence>
<name>A0ABS7E2L8_9GAMM</name>
<feature type="chain" id="PRO_5045324903" evidence="1">
    <location>
        <begin position="20"/>
        <end position="191"/>
    </location>
</feature>
<dbReference type="Gene3D" id="2.40.128.110">
    <property type="entry name" value="Lipid/polyisoprenoid-binding, YceI-like"/>
    <property type="match status" value="1"/>
</dbReference>
<keyword evidence="4" id="KW-1185">Reference proteome</keyword>